<dbReference type="STRING" id="70667.A0A183T596"/>
<dbReference type="PANTHER" id="PTHR11731">
    <property type="entry name" value="PROTEASE FAMILY S9B,C DIPEPTIDYL-PEPTIDASE IV-RELATED"/>
    <property type="match status" value="1"/>
</dbReference>
<organism evidence="4">
    <name type="scientific">Schistocephalus solidus</name>
    <name type="common">Tapeworm</name>
    <dbReference type="NCBI Taxonomy" id="70667"/>
    <lineage>
        <taxon>Eukaryota</taxon>
        <taxon>Metazoa</taxon>
        <taxon>Spiralia</taxon>
        <taxon>Lophotrochozoa</taxon>
        <taxon>Platyhelminthes</taxon>
        <taxon>Cestoda</taxon>
        <taxon>Eucestoda</taxon>
        <taxon>Diphyllobothriidea</taxon>
        <taxon>Diphyllobothriidae</taxon>
        <taxon>Schistocephalus</taxon>
    </lineage>
</organism>
<dbReference type="InterPro" id="IPR002469">
    <property type="entry name" value="Peptidase_S9B_N"/>
</dbReference>
<dbReference type="Gene3D" id="2.140.10.30">
    <property type="entry name" value="Dipeptidylpeptidase IV, N-terminal domain"/>
    <property type="match status" value="1"/>
</dbReference>
<evidence type="ECO:0000313" key="3">
    <source>
        <dbReference type="Proteomes" id="UP000275846"/>
    </source>
</evidence>
<sequence length="186" mass="20818">MEIRAFHGADMSDPDRRVLARVDISPYSQPADPPLLNHASFSSEAKAIAFVHKNQLYYIRNPLTVVPHEVVNVTAPIFTEGVLYGFAGFLYEEEILGTSKTFWWSPDSSKLAFTAIDERNVSKTKLFFYEVAGRLDGEVVDHSYPKLVPVPSVREERIPLAIGKRSTTTAANIPDLNQQEKKPVAQ</sequence>
<name>A0A183T596_SCHSO</name>
<dbReference type="Proteomes" id="UP000275846">
    <property type="component" value="Unassembled WGS sequence"/>
</dbReference>
<dbReference type="GO" id="GO:0008239">
    <property type="term" value="F:dipeptidyl-peptidase activity"/>
    <property type="evidence" value="ECO:0007669"/>
    <property type="project" value="TreeGrafter"/>
</dbReference>
<dbReference type="EMBL" id="UYSU01036695">
    <property type="protein sequence ID" value="VDL98029.1"/>
    <property type="molecule type" value="Genomic_DNA"/>
</dbReference>
<dbReference type="PANTHER" id="PTHR11731:SF193">
    <property type="entry name" value="DIPEPTIDYL PEPTIDASE 9"/>
    <property type="match status" value="1"/>
</dbReference>
<gene>
    <name evidence="2" type="ORF">SSLN_LOCUS11644</name>
</gene>
<reference evidence="4" key="1">
    <citation type="submission" date="2016-06" db="UniProtKB">
        <authorList>
            <consortium name="WormBaseParasite"/>
        </authorList>
    </citation>
    <scope>IDENTIFICATION</scope>
</reference>
<keyword evidence="3" id="KW-1185">Reference proteome</keyword>
<dbReference type="Pfam" id="PF00930">
    <property type="entry name" value="DPPIV_N"/>
    <property type="match status" value="1"/>
</dbReference>
<dbReference type="SUPFAM" id="SSF82171">
    <property type="entry name" value="DPP6 N-terminal domain-like"/>
    <property type="match status" value="1"/>
</dbReference>
<evidence type="ECO:0000313" key="4">
    <source>
        <dbReference type="WBParaSite" id="SSLN_0001208901-mRNA-1"/>
    </source>
</evidence>
<accession>A0A183T596</accession>
<dbReference type="OrthoDB" id="16520at2759"/>
<feature type="domain" description="Dipeptidylpeptidase IV N-terminal" evidence="1">
    <location>
        <begin position="29"/>
        <end position="146"/>
    </location>
</feature>
<dbReference type="AlphaFoldDB" id="A0A183T596"/>
<evidence type="ECO:0000259" key="1">
    <source>
        <dbReference type="Pfam" id="PF00930"/>
    </source>
</evidence>
<reference evidence="2 3" key="2">
    <citation type="submission" date="2018-11" db="EMBL/GenBank/DDBJ databases">
        <authorList>
            <consortium name="Pathogen Informatics"/>
        </authorList>
    </citation>
    <scope>NUCLEOTIDE SEQUENCE [LARGE SCALE GENOMIC DNA]</scope>
    <source>
        <strain evidence="2 3">NST_G2</strain>
    </source>
</reference>
<protein>
    <submittedName>
        <fullName evidence="4">DPPIV_N domain-containing protein</fullName>
    </submittedName>
</protein>
<dbReference type="GO" id="GO:0006508">
    <property type="term" value="P:proteolysis"/>
    <property type="evidence" value="ECO:0007669"/>
    <property type="project" value="InterPro"/>
</dbReference>
<proteinExistence type="predicted"/>
<dbReference type="InterPro" id="IPR050278">
    <property type="entry name" value="Serine_Prot_S9B/DPPIV"/>
</dbReference>
<dbReference type="WBParaSite" id="SSLN_0001208901-mRNA-1">
    <property type="protein sequence ID" value="SSLN_0001208901-mRNA-1"/>
    <property type="gene ID" value="SSLN_0001208901"/>
</dbReference>
<evidence type="ECO:0000313" key="2">
    <source>
        <dbReference type="EMBL" id="VDL98029.1"/>
    </source>
</evidence>